<feature type="region of interest" description="Disordered" evidence="1">
    <location>
        <begin position="1"/>
        <end position="30"/>
    </location>
</feature>
<sequence length="30" mass="3316">LNPDYRDAQNEGKTVENENQNHIATSSPSS</sequence>
<organism evidence="2 3">
    <name type="scientific">Myodes glareolus</name>
    <name type="common">Bank vole</name>
    <name type="synonym">Clethrionomys glareolus</name>
    <dbReference type="NCBI Taxonomy" id="447135"/>
    <lineage>
        <taxon>Eukaryota</taxon>
        <taxon>Metazoa</taxon>
        <taxon>Chordata</taxon>
        <taxon>Craniata</taxon>
        <taxon>Vertebrata</taxon>
        <taxon>Euteleostomi</taxon>
        <taxon>Mammalia</taxon>
        <taxon>Eutheria</taxon>
        <taxon>Euarchontoglires</taxon>
        <taxon>Glires</taxon>
        <taxon>Rodentia</taxon>
        <taxon>Myomorpha</taxon>
        <taxon>Muroidea</taxon>
        <taxon>Cricetidae</taxon>
        <taxon>Arvicolinae</taxon>
        <taxon>Myodes</taxon>
    </lineage>
</organism>
<evidence type="ECO:0000313" key="2">
    <source>
        <dbReference type="EMBL" id="KAK7834002.1"/>
    </source>
</evidence>
<feature type="non-terminal residue" evidence="2">
    <location>
        <position position="1"/>
    </location>
</feature>
<dbReference type="Proteomes" id="UP001488838">
    <property type="component" value="Unassembled WGS sequence"/>
</dbReference>
<protein>
    <submittedName>
        <fullName evidence="2">Uncharacterized protein</fullName>
    </submittedName>
</protein>
<gene>
    <name evidence="2" type="ORF">U0070_004983</name>
</gene>
<feature type="compositionally biased region" description="Basic and acidic residues" evidence="1">
    <location>
        <begin position="1"/>
        <end position="16"/>
    </location>
</feature>
<evidence type="ECO:0000256" key="1">
    <source>
        <dbReference type="SAM" id="MobiDB-lite"/>
    </source>
</evidence>
<name>A0AAW0K4G0_MYOGA</name>
<accession>A0AAW0K4G0</accession>
<keyword evidence="3" id="KW-1185">Reference proteome</keyword>
<proteinExistence type="predicted"/>
<feature type="compositionally biased region" description="Polar residues" evidence="1">
    <location>
        <begin position="17"/>
        <end position="30"/>
    </location>
</feature>
<evidence type="ECO:0000313" key="3">
    <source>
        <dbReference type="Proteomes" id="UP001488838"/>
    </source>
</evidence>
<reference evidence="2 3" key="1">
    <citation type="journal article" date="2023" name="bioRxiv">
        <title>Conserved and derived expression patterns and positive selection on dental genes reveal complex evolutionary context of ever-growing rodent molars.</title>
        <authorList>
            <person name="Calamari Z.T."/>
            <person name="Song A."/>
            <person name="Cohen E."/>
            <person name="Akter M."/>
            <person name="Roy R.D."/>
            <person name="Hallikas O."/>
            <person name="Christensen M.M."/>
            <person name="Li P."/>
            <person name="Marangoni P."/>
            <person name="Jernvall J."/>
            <person name="Klein O.D."/>
        </authorList>
    </citation>
    <scope>NUCLEOTIDE SEQUENCE [LARGE SCALE GENOMIC DNA]</scope>
    <source>
        <strain evidence="2">V071</strain>
    </source>
</reference>
<dbReference type="EMBL" id="JBBHLL010000005">
    <property type="protein sequence ID" value="KAK7834002.1"/>
    <property type="molecule type" value="Genomic_DNA"/>
</dbReference>
<comment type="caution">
    <text evidence="2">The sequence shown here is derived from an EMBL/GenBank/DDBJ whole genome shotgun (WGS) entry which is preliminary data.</text>
</comment>
<dbReference type="AlphaFoldDB" id="A0AAW0K4G0"/>